<dbReference type="PANTHER" id="PTHR21043">
    <property type="entry name" value="IOJAP SUPERFAMILY ORTHOLOG"/>
    <property type="match status" value="1"/>
</dbReference>
<dbReference type="RefSeq" id="WP_170035588.1">
    <property type="nucleotide sequence ID" value="NZ_JABDTL010000001.1"/>
</dbReference>
<dbReference type="GO" id="GO:0043023">
    <property type="term" value="F:ribosomal large subunit binding"/>
    <property type="evidence" value="ECO:0007669"/>
    <property type="project" value="TreeGrafter"/>
</dbReference>
<proteinExistence type="inferred from homology"/>
<keyword evidence="2" id="KW-0963">Cytoplasm</keyword>
<dbReference type="GO" id="GO:0042256">
    <property type="term" value="P:cytosolic ribosome assembly"/>
    <property type="evidence" value="ECO:0007669"/>
    <property type="project" value="UniProtKB-UniRule"/>
</dbReference>
<dbReference type="HAMAP" id="MF_01477">
    <property type="entry name" value="Iojap_RsfS"/>
    <property type="match status" value="1"/>
</dbReference>
<dbReference type="AlphaFoldDB" id="A0A841GNH2"/>
<keyword evidence="2" id="KW-0678">Repressor</keyword>
<dbReference type="InterPro" id="IPR004394">
    <property type="entry name" value="Iojap/RsfS/C7orf30"/>
</dbReference>
<comment type="caution">
    <text evidence="3">The sequence shown here is derived from an EMBL/GenBank/DDBJ whole genome shotgun (WGS) entry which is preliminary data.</text>
</comment>
<dbReference type="InterPro" id="IPR043519">
    <property type="entry name" value="NT_sf"/>
</dbReference>
<dbReference type="PANTHER" id="PTHR21043:SF0">
    <property type="entry name" value="MITOCHONDRIAL ASSEMBLY OF RIBOSOMAL LARGE SUBUNIT PROTEIN 1"/>
    <property type="match status" value="1"/>
</dbReference>
<reference evidence="3 4" key="1">
    <citation type="submission" date="2020-08" db="EMBL/GenBank/DDBJ databases">
        <title>Genomic Encyclopedia of Type Strains, Phase IV (KMG-IV): sequencing the most valuable type-strain genomes for metagenomic binning, comparative biology and taxonomic classification.</title>
        <authorList>
            <person name="Goeker M."/>
        </authorList>
    </citation>
    <scope>NUCLEOTIDE SEQUENCE [LARGE SCALE GENOMIC DNA]</scope>
    <source>
        <strain evidence="3 4">DSM 29007</strain>
    </source>
</reference>
<evidence type="ECO:0000256" key="2">
    <source>
        <dbReference type="HAMAP-Rule" id="MF_01477"/>
    </source>
</evidence>
<gene>
    <name evidence="2" type="primary">rsfS</name>
    <name evidence="3" type="ORF">HNQ61_001806</name>
</gene>
<keyword evidence="4" id="KW-1185">Reference proteome</keyword>
<comment type="function">
    <text evidence="2">Functions as a ribosomal silencing factor. Interacts with ribosomal protein uL14 (rplN), blocking formation of intersubunit bridge B8. Prevents association of the 30S and 50S ribosomal subunits and the formation of functional ribosomes, thus repressing translation.</text>
</comment>
<comment type="subcellular location">
    <subcellularLocation>
        <location evidence="2">Cytoplasm</location>
    </subcellularLocation>
</comment>
<evidence type="ECO:0000313" key="3">
    <source>
        <dbReference type="EMBL" id="MBB6070187.1"/>
    </source>
</evidence>
<sequence length="134" mass="14654">MTDSTPATTTTPTAPAGPVPHEVERAVELLFDRKALDVVLMDLRNVSTATDFFIVASGTSDTHVSAIADNVVTELKAEGIRPLNVEGERGGRWILIDYFSFVVHVFHPAAREFYQLERLWGDAPATQMQPQGSA</sequence>
<accession>A0A841GNH2</accession>
<keyword evidence="2" id="KW-0810">Translation regulation</keyword>
<dbReference type="Pfam" id="PF02410">
    <property type="entry name" value="RsfS"/>
    <property type="match status" value="1"/>
</dbReference>
<dbReference type="NCBIfam" id="TIGR00090">
    <property type="entry name" value="rsfS_iojap_ybeB"/>
    <property type="match status" value="1"/>
</dbReference>
<comment type="subunit">
    <text evidence="2">Interacts with ribosomal protein uL14 (rplN).</text>
</comment>
<dbReference type="GO" id="GO:0005737">
    <property type="term" value="C:cytoplasm"/>
    <property type="evidence" value="ECO:0007669"/>
    <property type="project" value="UniProtKB-SubCell"/>
</dbReference>
<dbReference type="SUPFAM" id="SSF81301">
    <property type="entry name" value="Nucleotidyltransferase"/>
    <property type="match status" value="1"/>
</dbReference>
<dbReference type="EMBL" id="JACHIA010000004">
    <property type="protein sequence ID" value="MBB6070187.1"/>
    <property type="molecule type" value="Genomic_DNA"/>
</dbReference>
<comment type="similarity">
    <text evidence="1 2">Belongs to the Iojap/RsfS family.</text>
</comment>
<evidence type="ECO:0000313" key="4">
    <source>
        <dbReference type="Proteomes" id="UP000582837"/>
    </source>
</evidence>
<dbReference type="GO" id="GO:0017148">
    <property type="term" value="P:negative regulation of translation"/>
    <property type="evidence" value="ECO:0007669"/>
    <property type="project" value="UniProtKB-UniRule"/>
</dbReference>
<protein>
    <recommendedName>
        <fullName evidence="2">Ribosomal silencing factor RsfS</fullName>
    </recommendedName>
</protein>
<evidence type="ECO:0000256" key="1">
    <source>
        <dbReference type="ARBA" id="ARBA00010574"/>
    </source>
</evidence>
<organism evidence="3 4">
    <name type="scientific">Longimicrobium terrae</name>
    <dbReference type="NCBI Taxonomy" id="1639882"/>
    <lineage>
        <taxon>Bacteria</taxon>
        <taxon>Pseudomonadati</taxon>
        <taxon>Gemmatimonadota</taxon>
        <taxon>Longimicrobiia</taxon>
        <taxon>Longimicrobiales</taxon>
        <taxon>Longimicrobiaceae</taxon>
        <taxon>Longimicrobium</taxon>
    </lineage>
</organism>
<dbReference type="GO" id="GO:0090071">
    <property type="term" value="P:negative regulation of ribosome biogenesis"/>
    <property type="evidence" value="ECO:0007669"/>
    <property type="project" value="UniProtKB-UniRule"/>
</dbReference>
<name>A0A841GNH2_9BACT</name>
<dbReference type="Gene3D" id="3.30.460.10">
    <property type="entry name" value="Beta Polymerase, domain 2"/>
    <property type="match status" value="1"/>
</dbReference>
<dbReference type="Proteomes" id="UP000582837">
    <property type="component" value="Unassembled WGS sequence"/>
</dbReference>